<proteinExistence type="predicted"/>
<evidence type="ECO:0000313" key="2">
    <source>
        <dbReference type="Proteomes" id="UP000216024"/>
    </source>
</evidence>
<reference evidence="1 2" key="1">
    <citation type="submission" date="2017-06" db="EMBL/GenBank/DDBJ databases">
        <title>Draft genome sequence of anaerobic fermentative bacterium Anaeromicrobium sediminis DY2726D isolated from West Pacific Ocean sediments.</title>
        <authorList>
            <person name="Zeng X."/>
        </authorList>
    </citation>
    <scope>NUCLEOTIDE SEQUENCE [LARGE SCALE GENOMIC DNA]</scope>
    <source>
        <strain evidence="1 2">DY2726D</strain>
    </source>
</reference>
<sequence>MKENNKLRGYIGVTSREWFTFLKENNITQDVNFWRKNTKKFNCLKEGDYFFFLVKNEHGVKG</sequence>
<evidence type="ECO:0000313" key="1">
    <source>
        <dbReference type="EMBL" id="PAB60993.1"/>
    </source>
</evidence>
<gene>
    <name evidence="1" type="ORF">CCE28_00750</name>
</gene>
<dbReference type="RefSeq" id="WP_095129981.1">
    <property type="nucleotide sequence ID" value="NZ_NIBG01000001.1"/>
</dbReference>
<dbReference type="AlphaFoldDB" id="A0A267MQD8"/>
<dbReference type="EMBL" id="NIBG01000001">
    <property type="protein sequence ID" value="PAB60993.1"/>
    <property type="molecule type" value="Genomic_DNA"/>
</dbReference>
<keyword evidence="2" id="KW-1185">Reference proteome</keyword>
<organism evidence="1 2">
    <name type="scientific">Anaeromicrobium sediminis</name>
    <dbReference type="NCBI Taxonomy" id="1478221"/>
    <lineage>
        <taxon>Bacteria</taxon>
        <taxon>Bacillati</taxon>
        <taxon>Bacillota</taxon>
        <taxon>Clostridia</taxon>
        <taxon>Peptostreptococcales</taxon>
        <taxon>Thermotaleaceae</taxon>
        <taxon>Anaeromicrobium</taxon>
    </lineage>
</organism>
<comment type="caution">
    <text evidence="1">The sequence shown here is derived from an EMBL/GenBank/DDBJ whole genome shotgun (WGS) entry which is preliminary data.</text>
</comment>
<name>A0A267MQD8_9FIRM</name>
<protein>
    <submittedName>
        <fullName evidence="1">Uncharacterized protein</fullName>
    </submittedName>
</protein>
<dbReference type="Proteomes" id="UP000216024">
    <property type="component" value="Unassembled WGS sequence"/>
</dbReference>
<dbReference type="OrthoDB" id="67788at2"/>
<accession>A0A267MQD8</accession>